<dbReference type="EC" id="6.1.1.5" evidence="1"/>
<sequence length="201" mass="21730">MLEETAPIVAEELNVKSVEFCDDEEELVKRSAKANFKVLGARLGKNMKEAAAKIQTLSGREIGDILAGAPYRLVLADGTAAEITVDDLVVQREEKPGLVAASENGITIALATELTPELEGEGFAREFVSRVQNLRKELNFDVTDRIRVRFEIPADRLAAIDANRAYICEETLALALESGAAANGADVDVNGETCRILVEKA</sequence>
<name>A0A645FGA7_9ZZZZ</name>
<accession>A0A645FGA7</accession>
<organism evidence="1">
    <name type="scientific">bioreactor metagenome</name>
    <dbReference type="NCBI Taxonomy" id="1076179"/>
    <lineage>
        <taxon>unclassified sequences</taxon>
        <taxon>metagenomes</taxon>
        <taxon>ecological metagenomes</taxon>
    </lineage>
</organism>
<dbReference type="EMBL" id="VSSQ01057606">
    <property type="protein sequence ID" value="MPN11403.1"/>
    <property type="molecule type" value="Genomic_DNA"/>
</dbReference>
<gene>
    <name evidence="1" type="primary">ileS_50</name>
    <name evidence="1" type="ORF">SDC9_158704</name>
</gene>
<dbReference type="PANTHER" id="PTHR42780">
    <property type="entry name" value="SOLEUCYL-TRNA SYNTHETASE"/>
    <property type="match status" value="1"/>
</dbReference>
<proteinExistence type="predicted"/>
<dbReference type="PANTHER" id="PTHR42780:SF1">
    <property type="entry name" value="ISOLEUCINE--TRNA LIGASE, CYTOPLASMIC"/>
    <property type="match status" value="1"/>
</dbReference>
<protein>
    <submittedName>
        <fullName evidence="1">Isoleucine--tRNA ligase</fullName>
        <ecNumber evidence="1">6.1.1.5</ecNumber>
    </submittedName>
</protein>
<evidence type="ECO:0000313" key="1">
    <source>
        <dbReference type="EMBL" id="MPN11403.1"/>
    </source>
</evidence>
<keyword evidence="1" id="KW-0436">Ligase</keyword>
<dbReference type="GO" id="GO:0004822">
    <property type="term" value="F:isoleucine-tRNA ligase activity"/>
    <property type="evidence" value="ECO:0007669"/>
    <property type="project" value="UniProtKB-EC"/>
</dbReference>
<dbReference type="InterPro" id="IPR023586">
    <property type="entry name" value="Ile-tRNA-ligase_type2"/>
</dbReference>
<dbReference type="GO" id="GO:0006428">
    <property type="term" value="P:isoleucyl-tRNA aminoacylation"/>
    <property type="evidence" value="ECO:0007669"/>
    <property type="project" value="TreeGrafter"/>
</dbReference>
<dbReference type="AlphaFoldDB" id="A0A645FGA7"/>
<comment type="caution">
    <text evidence="1">The sequence shown here is derived from an EMBL/GenBank/DDBJ whole genome shotgun (WGS) entry which is preliminary data.</text>
</comment>
<reference evidence="1" key="1">
    <citation type="submission" date="2019-08" db="EMBL/GenBank/DDBJ databases">
        <authorList>
            <person name="Kucharzyk K."/>
            <person name="Murdoch R.W."/>
            <person name="Higgins S."/>
            <person name="Loffler F."/>
        </authorList>
    </citation>
    <scope>NUCLEOTIDE SEQUENCE</scope>
</reference>
<dbReference type="Pfam" id="PF19302">
    <property type="entry name" value="DUF5915"/>
    <property type="match status" value="1"/>
</dbReference>